<feature type="transmembrane region" description="Helical" evidence="2">
    <location>
        <begin position="6"/>
        <end position="26"/>
    </location>
</feature>
<keyword evidence="4" id="KW-1185">Reference proteome</keyword>
<name>A0A8T4IGM9_9SPHN</name>
<keyword evidence="2" id="KW-0472">Membrane</keyword>
<dbReference type="Proteomes" id="UP000676996">
    <property type="component" value="Unassembled WGS sequence"/>
</dbReference>
<dbReference type="AlphaFoldDB" id="A0A8T4IGM9"/>
<keyword evidence="2" id="KW-0812">Transmembrane</keyword>
<feature type="compositionally biased region" description="Basic and acidic residues" evidence="1">
    <location>
        <begin position="33"/>
        <end position="42"/>
    </location>
</feature>
<keyword evidence="2" id="KW-1133">Transmembrane helix</keyword>
<proteinExistence type="predicted"/>
<organism evidence="3 4">
    <name type="scientific">Stakelama marina</name>
    <dbReference type="NCBI Taxonomy" id="2826939"/>
    <lineage>
        <taxon>Bacteria</taxon>
        <taxon>Pseudomonadati</taxon>
        <taxon>Pseudomonadota</taxon>
        <taxon>Alphaproteobacteria</taxon>
        <taxon>Sphingomonadales</taxon>
        <taxon>Sphingomonadaceae</taxon>
        <taxon>Stakelama</taxon>
    </lineage>
</organism>
<evidence type="ECO:0000313" key="4">
    <source>
        <dbReference type="Proteomes" id="UP000676996"/>
    </source>
</evidence>
<evidence type="ECO:0000256" key="1">
    <source>
        <dbReference type="SAM" id="MobiDB-lite"/>
    </source>
</evidence>
<evidence type="ECO:0000313" key="3">
    <source>
        <dbReference type="EMBL" id="MBR0553641.1"/>
    </source>
</evidence>
<gene>
    <name evidence="3" type="ORF">J7S20_14115</name>
</gene>
<dbReference type="EMBL" id="JAGRQC010000004">
    <property type="protein sequence ID" value="MBR0553641.1"/>
    <property type="molecule type" value="Genomic_DNA"/>
</dbReference>
<dbReference type="RefSeq" id="WP_284054885.1">
    <property type="nucleotide sequence ID" value="NZ_JAGRQC010000004.1"/>
</dbReference>
<accession>A0A8T4IGM9</accession>
<feature type="compositionally biased region" description="Basic residues" evidence="1">
    <location>
        <begin position="43"/>
        <end position="53"/>
    </location>
</feature>
<feature type="region of interest" description="Disordered" evidence="1">
    <location>
        <begin position="33"/>
        <end position="53"/>
    </location>
</feature>
<evidence type="ECO:0000256" key="2">
    <source>
        <dbReference type="SAM" id="Phobius"/>
    </source>
</evidence>
<protein>
    <submittedName>
        <fullName evidence="3">Uncharacterized protein</fullName>
    </submittedName>
</protein>
<reference evidence="3" key="1">
    <citation type="submission" date="2021-04" db="EMBL/GenBank/DDBJ databases">
        <title>Ouciella asimina sp. nov., isolated from the surface seawater in the hydrothermal field of Okinawa Trough.</title>
        <authorList>
            <person name="Shuang W."/>
        </authorList>
    </citation>
    <scope>NUCLEOTIDE SEQUENCE</scope>
    <source>
        <strain evidence="3">LXI357</strain>
    </source>
</reference>
<sequence length="53" mass="6326">MRTEIAYVLILLLVAAGVLAFAVLRARSREERAIRHGRSRQEARRRHRWWDRG</sequence>
<comment type="caution">
    <text evidence="3">The sequence shown here is derived from an EMBL/GenBank/DDBJ whole genome shotgun (WGS) entry which is preliminary data.</text>
</comment>